<comment type="subcellular location">
    <subcellularLocation>
        <location evidence="6">Cytoplasm</location>
    </subcellularLocation>
    <text evidence="6">Membrane-associated.</text>
</comment>
<keyword evidence="2 6" id="KW-0547">Nucleotide-binding</keyword>
<evidence type="ECO:0000313" key="8">
    <source>
        <dbReference type="Proteomes" id="UP001272515"/>
    </source>
</evidence>
<evidence type="ECO:0000256" key="1">
    <source>
        <dbReference type="ARBA" id="ARBA00022490"/>
    </source>
</evidence>
<feature type="binding site" evidence="6">
    <location>
        <begin position="208"/>
        <end position="211"/>
    </location>
    <ligand>
        <name>ATP</name>
        <dbReference type="ChEBI" id="CHEBI:30616"/>
    </ligand>
</feature>
<dbReference type="RefSeq" id="WP_295188263.1">
    <property type="nucleotide sequence ID" value="NZ_JAWJZA010000006.1"/>
</dbReference>
<name>A0ABU3Z9K1_9FIRM</name>
<comment type="caution">
    <text evidence="6">Lacks conserved residue(s) required for the propagation of feature annotation.</text>
</comment>
<accession>A0ABU3Z9K1</accession>
<evidence type="ECO:0000256" key="4">
    <source>
        <dbReference type="ARBA" id="ARBA00022960"/>
    </source>
</evidence>
<evidence type="ECO:0000256" key="6">
    <source>
        <dbReference type="HAMAP-Rule" id="MF_02207"/>
    </source>
</evidence>
<dbReference type="PANTHER" id="PTHR42749:SF1">
    <property type="entry name" value="CELL SHAPE-DETERMINING PROTEIN MREB"/>
    <property type="match status" value="1"/>
</dbReference>
<dbReference type="SUPFAM" id="SSF53067">
    <property type="entry name" value="Actin-like ATPase domain"/>
    <property type="match status" value="2"/>
</dbReference>
<comment type="caution">
    <text evidence="7">The sequence shown here is derived from an EMBL/GenBank/DDBJ whole genome shotgun (WGS) entry which is preliminary data.</text>
</comment>
<comment type="subunit">
    <text evidence="6">Forms polymers.</text>
</comment>
<dbReference type="EMBL" id="JAWJZB010000007">
    <property type="protein sequence ID" value="MDV5088584.1"/>
    <property type="molecule type" value="Genomic_DNA"/>
</dbReference>
<dbReference type="Proteomes" id="UP001272515">
    <property type="component" value="Unassembled WGS sequence"/>
</dbReference>
<feature type="binding site" evidence="6">
    <location>
        <begin position="160"/>
        <end position="162"/>
    </location>
    <ligand>
        <name>ATP</name>
        <dbReference type="ChEBI" id="CHEBI:30616"/>
    </ligand>
</feature>
<sequence>MSSIFSSLGRDVSIDIGTMFTRAAVGGRNSMVEEPSMVATDTKQEEIVAVGEEAERIVRRMPDVWRPLTPLKDGFIVDYRVTHTMLKYFMHKASNSVRRSSVFLSAPCGMTDVEQRALMDAVIQGGAREVYLIETPVAAAIGSGMPVLEARGNMVVDIGGGTVDIGIMSLGGVVVSRTIRFGGDDLNDALLQYIRQCFSVMIAEQTVEDIKRNLGSALAPLDDEEYTFQGRDMTNGLIKRSVIHRSEVYEVLQEPLQRIMTEIKNVIRQTSPELVADIMQYGMVLTGGTALLAGLGERISSEIGVPVRIPNEPEHCVVQGLSEWARNLEQMERFVVASKHRKGRA</sequence>
<keyword evidence="1 6" id="KW-0963">Cytoplasm</keyword>
<dbReference type="Gene3D" id="3.30.420.40">
    <property type="match status" value="3"/>
</dbReference>
<evidence type="ECO:0000256" key="2">
    <source>
        <dbReference type="ARBA" id="ARBA00022741"/>
    </source>
</evidence>
<dbReference type="InterPro" id="IPR004753">
    <property type="entry name" value="MreB"/>
</dbReference>
<comment type="function">
    <text evidence="6">Forms membrane-associated dynamic filaments that are essential for cell shape determination. Acts by regulating cell wall synthesis and cell elongation, and thus cell shape. A feedback loop between cell geometry and MreB localization may maintain elongated cell shape by targeting cell wall growth to regions of negative cell wall curvature.</text>
</comment>
<dbReference type="PANTHER" id="PTHR42749">
    <property type="entry name" value="CELL SHAPE-DETERMINING PROTEIN MREB"/>
    <property type="match status" value="1"/>
</dbReference>
<dbReference type="NCBIfam" id="NF010539">
    <property type="entry name" value="PRK13927.1"/>
    <property type="match status" value="1"/>
</dbReference>
<dbReference type="Pfam" id="PF06723">
    <property type="entry name" value="MreB_Mbl"/>
    <property type="match status" value="1"/>
</dbReference>
<gene>
    <name evidence="6" type="primary">mreB</name>
    <name evidence="7" type="ORF">RVY80_06985</name>
</gene>
<protein>
    <recommendedName>
        <fullName evidence="6">Cell shape-determining protein MreB</fullName>
    </recommendedName>
</protein>
<comment type="similarity">
    <text evidence="5 6">Belongs to the FtsA/MreB family.</text>
</comment>
<evidence type="ECO:0000256" key="3">
    <source>
        <dbReference type="ARBA" id="ARBA00022840"/>
    </source>
</evidence>
<keyword evidence="3 6" id="KW-0067">ATP-binding</keyword>
<evidence type="ECO:0000313" key="7">
    <source>
        <dbReference type="EMBL" id="MDV5088584.1"/>
    </source>
</evidence>
<dbReference type="HAMAP" id="MF_02207">
    <property type="entry name" value="MreB"/>
    <property type="match status" value="1"/>
</dbReference>
<dbReference type="InterPro" id="IPR043129">
    <property type="entry name" value="ATPase_NBD"/>
</dbReference>
<proteinExistence type="inferred from homology"/>
<dbReference type="PRINTS" id="PR01652">
    <property type="entry name" value="SHAPEPROTEIN"/>
</dbReference>
<keyword evidence="4 6" id="KW-0133">Cell shape</keyword>
<dbReference type="InterPro" id="IPR056546">
    <property type="entry name" value="MreB_MamK-like"/>
</dbReference>
<reference evidence="7 8" key="1">
    <citation type="submission" date="2023-10" db="EMBL/GenBank/DDBJ databases">
        <title>Veillonella sp. nov., isolated from a pig farm feces dump.</title>
        <authorList>
            <person name="Chang Y.-H."/>
        </authorList>
    </citation>
    <scope>NUCLEOTIDE SEQUENCE [LARGE SCALE GENOMIC DNA]</scope>
    <source>
        <strain evidence="7 8">YH-vei2233</strain>
    </source>
</reference>
<keyword evidence="8" id="KW-1185">Reference proteome</keyword>
<evidence type="ECO:0000256" key="5">
    <source>
        <dbReference type="ARBA" id="ARBA00023458"/>
    </source>
</evidence>
<organism evidence="7 8">
    <name type="scientific">Veillonella absiana</name>
    <dbReference type="NCBI Taxonomy" id="3079305"/>
    <lineage>
        <taxon>Bacteria</taxon>
        <taxon>Bacillati</taxon>
        <taxon>Bacillota</taxon>
        <taxon>Negativicutes</taxon>
        <taxon>Veillonellales</taxon>
        <taxon>Veillonellaceae</taxon>
        <taxon>Veillonella</taxon>
    </lineage>
</organism>
<dbReference type="CDD" id="cd10225">
    <property type="entry name" value="ASKHA_NBD_MreB-like"/>
    <property type="match status" value="1"/>
</dbReference>